<evidence type="ECO:0000313" key="1">
    <source>
        <dbReference type="EMBL" id="BAJ02346.1"/>
    </source>
</evidence>
<dbReference type="STRING" id="637905.SVI_2375"/>
<reference evidence="2" key="1">
    <citation type="journal article" date="2010" name="Mol. Biosyst.">
        <title>Complete genome sequence and comparative analysis of Shewanella violacea, a psychrophilic and piezophilic bacterium from deep sea floor sediments.</title>
        <authorList>
            <person name="Aono E."/>
            <person name="Baba T."/>
            <person name="Ara T."/>
            <person name="Nishi T."/>
            <person name="Nakamichi T."/>
            <person name="Inamoto E."/>
            <person name="Toyonaga H."/>
            <person name="Hasegawa M."/>
            <person name="Takai Y."/>
            <person name="Okumura Y."/>
            <person name="Baba M."/>
            <person name="Tomita M."/>
            <person name="Kato C."/>
            <person name="Oshima T."/>
            <person name="Nakasone K."/>
            <person name="Mori H."/>
        </authorList>
    </citation>
    <scope>NUCLEOTIDE SEQUENCE [LARGE SCALE GENOMIC DNA]</scope>
    <source>
        <strain evidence="2">JCM 10179 / CIP 106290 / LMG 19151 / DSS12</strain>
    </source>
</reference>
<dbReference type="AlphaFoldDB" id="D4ZKZ7"/>
<evidence type="ECO:0000313" key="2">
    <source>
        <dbReference type="Proteomes" id="UP000002350"/>
    </source>
</evidence>
<sequence>MGLYVINAAYVRELIYKNLFYEDKSCYKPVFVILGYFQSTRLSIIETPGPKYALGLKTMVILWHKEF</sequence>
<organism evidence="1 2">
    <name type="scientific">Shewanella violacea (strain JCM 10179 / CIP 106290 / LMG 19151 / DSS12)</name>
    <dbReference type="NCBI Taxonomy" id="637905"/>
    <lineage>
        <taxon>Bacteria</taxon>
        <taxon>Pseudomonadati</taxon>
        <taxon>Pseudomonadota</taxon>
        <taxon>Gammaproteobacteria</taxon>
        <taxon>Alteromonadales</taxon>
        <taxon>Shewanellaceae</taxon>
        <taxon>Shewanella</taxon>
    </lineage>
</organism>
<dbReference type="EMBL" id="AP011177">
    <property type="protein sequence ID" value="BAJ02346.1"/>
    <property type="molecule type" value="Genomic_DNA"/>
</dbReference>
<proteinExistence type="predicted"/>
<gene>
    <name evidence="1" type="ordered locus">SVI_2375</name>
</gene>
<protein>
    <submittedName>
        <fullName evidence="1">Uncharacterized protein</fullName>
    </submittedName>
</protein>
<accession>D4ZKZ7</accession>
<dbReference type="HOGENOM" id="CLU_2810055_0_0_6"/>
<keyword evidence="2" id="KW-1185">Reference proteome</keyword>
<dbReference type="KEGG" id="svo:SVI_2375"/>
<dbReference type="Proteomes" id="UP000002350">
    <property type="component" value="Chromosome"/>
</dbReference>
<name>D4ZKZ7_SHEVD</name>